<feature type="domain" description="MOSC" evidence="1">
    <location>
        <begin position="17"/>
        <end position="167"/>
    </location>
</feature>
<dbReference type="Pfam" id="PF03473">
    <property type="entry name" value="MOSC"/>
    <property type="match status" value="1"/>
</dbReference>
<dbReference type="PANTHER" id="PTHR36930:SF1">
    <property type="entry name" value="MOSC DOMAIN-CONTAINING PROTEIN"/>
    <property type="match status" value="1"/>
</dbReference>
<reference evidence="2" key="1">
    <citation type="submission" date="2021-01" db="EMBL/GenBank/DDBJ databases">
        <authorList>
            <person name="Corre E."/>
            <person name="Pelletier E."/>
            <person name="Niang G."/>
            <person name="Scheremetjew M."/>
            <person name="Finn R."/>
            <person name="Kale V."/>
            <person name="Holt S."/>
            <person name="Cochrane G."/>
            <person name="Meng A."/>
            <person name="Brown T."/>
            <person name="Cohen L."/>
        </authorList>
    </citation>
    <scope>NUCLEOTIDE SEQUENCE</scope>
    <source>
        <strain evidence="2">308</strain>
    </source>
</reference>
<dbReference type="PROSITE" id="PS51340">
    <property type="entry name" value="MOSC"/>
    <property type="match status" value="1"/>
</dbReference>
<dbReference type="SUPFAM" id="SSF50800">
    <property type="entry name" value="PK beta-barrel domain-like"/>
    <property type="match status" value="1"/>
</dbReference>
<organism evidence="2">
    <name type="scientific">Corethron hystrix</name>
    <dbReference type="NCBI Taxonomy" id="216773"/>
    <lineage>
        <taxon>Eukaryota</taxon>
        <taxon>Sar</taxon>
        <taxon>Stramenopiles</taxon>
        <taxon>Ochrophyta</taxon>
        <taxon>Bacillariophyta</taxon>
        <taxon>Coscinodiscophyceae</taxon>
        <taxon>Corethrophycidae</taxon>
        <taxon>Corethrales</taxon>
        <taxon>Corethraceae</taxon>
        <taxon>Corethron</taxon>
    </lineage>
</organism>
<dbReference type="EMBL" id="HBFR01009870">
    <property type="protein sequence ID" value="CAD8879956.1"/>
    <property type="molecule type" value="Transcribed_RNA"/>
</dbReference>
<accession>A0A7S1B9Z2</accession>
<gene>
    <name evidence="2" type="ORF">CHYS00102_LOCUS7141</name>
</gene>
<dbReference type="InterPro" id="IPR005302">
    <property type="entry name" value="MoCF_Sase_C"/>
</dbReference>
<dbReference type="InterPro" id="IPR011037">
    <property type="entry name" value="Pyrv_Knase-like_insert_dom_sf"/>
</dbReference>
<dbReference type="Gene3D" id="2.40.33.20">
    <property type="entry name" value="PK beta-barrel domain-like"/>
    <property type="match status" value="1"/>
</dbReference>
<dbReference type="GO" id="GO:0030170">
    <property type="term" value="F:pyridoxal phosphate binding"/>
    <property type="evidence" value="ECO:0007669"/>
    <property type="project" value="InterPro"/>
</dbReference>
<name>A0A7S1B9Z2_9STRA</name>
<evidence type="ECO:0000259" key="1">
    <source>
        <dbReference type="PROSITE" id="PS51340"/>
    </source>
</evidence>
<proteinExistence type="predicted"/>
<dbReference type="AlphaFoldDB" id="A0A7S1B9Z2"/>
<sequence length="235" mass="25828">MSIEGIFIAPSASMPMQSVAEGTLIPGKGIEGDRYCNFTGTYSVLRISKRKPGHREPGRQLTLLSAESVEAALDRAGLSRPSSLGDIRRNIVIRGISSGKLLAAAGRVVRIGQACRVLIHRHTVPCMYNERKNRIPGMTEAIWNDSGVSCEVLRGGAFRVGDSVEITEEKREIDDGNQPPGYYISPSQRTAHMVKSALEINREKKMEYLKVDPVGVERVDASYGTVGLKFWPNEK</sequence>
<dbReference type="GO" id="GO:0030151">
    <property type="term" value="F:molybdenum ion binding"/>
    <property type="evidence" value="ECO:0007669"/>
    <property type="project" value="InterPro"/>
</dbReference>
<protein>
    <recommendedName>
        <fullName evidence="1">MOSC domain-containing protein</fullName>
    </recommendedName>
</protein>
<dbReference type="PANTHER" id="PTHR36930">
    <property type="entry name" value="METAL-SULFUR CLUSTER BIOSYNTHESIS PROTEINS YUAD-RELATED"/>
    <property type="match status" value="1"/>
</dbReference>
<dbReference type="GO" id="GO:0003824">
    <property type="term" value="F:catalytic activity"/>
    <property type="evidence" value="ECO:0007669"/>
    <property type="project" value="InterPro"/>
</dbReference>
<dbReference type="InterPro" id="IPR052716">
    <property type="entry name" value="MOSC_domain"/>
</dbReference>
<evidence type="ECO:0000313" key="2">
    <source>
        <dbReference type="EMBL" id="CAD8879956.1"/>
    </source>
</evidence>